<gene>
    <name evidence="2" type="ORF">NCTC9381_05795</name>
</gene>
<organism evidence="2 3">
    <name type="scientific">Enterobacter agglomerans</name>
    <name type="common">Erwinia herbicola</name>
    <name type="synonym">Pantoea agglomerans</name>
    <dbReference type="NCBI Taxonomy" id="549"/>
    <lineage>
        <taxon>Bacteria</taxon>
        <taxon>Pseudomonadati</taxon>
        <taxon>Pseudomonadota</taxon>
        <taxon>Gammaproteobacteria</taxon>
        <taxon>Enterobacterales</taxon>
        <taxon>Erwiniaceae</taxon>
        <taxon>Pantoea</taxon>
        <taxon>Pantoea agglomerans group</taxon>
    </lineage>
</organism>
<dbReference type="EMBL" id="UGSO01000002">
    <property type="protein sequence ID" value="SUE06932.1"/>
    <property type="molecule type" value="Genomic_DNA"/>
</dbReference>
<accession>A0A379LS03</accession>
<evidence type="ECO:0000313" key="3">
    <source>
        <dbReference type="Proteomes" id="UP000254640"/>
    </source>
</evidence>
<feature type="region of interest" description="Disordered" evidence="1">
    <location>
        <begin position="52"/>
        <end position="86"/>
    </location>
</feature>
<dbReference type="AlphaFoldDB" id="A0A379LS03"/>
<sequence>MMKNKVLFPILFAVIAFLIGLNLRPMLAIIGPLFPVFATAGRIVVDDVQSADHAASGDDGSGRTLWPMADRPHRAGKRESPPVCSV</sequence>
<name>A0A379LS03_ENTAG</name>
<evidence type="ECO:0000256" key="1">
    <source>
        <dbReference type="SAM" id="MobiDB-lite"/>
    </source>
</evidence>
<proteinExistence type="predicted"/>
<dbReference type="Proteomes" id="UP000254640">
    <property type="component" value="Unassembled WGS sequence"/>
</dbReference>
<keyword evidence="3" id="KW-1185">Reference proteome</keyword>
<feature type="compositionally biased region" description="Basic and acidic residues" evidence="1">
    <location>
        <begin position="70"/>
        <end position="80"/>
    </location>
</feature>
<reference evidence="2 3" key="1">
    <citation type="submission" date="2018-06" db="EMBL/GenBank/DDBJ databases">
        <authorList>
            <consortium name="Pathogen Informatics"/>
            <person name="Doyle S."/>
        </authorList>
    </citation>
    <scope>NUCLEOTIDE SEQUENCE [LARGE SCALE GENOMIC DNA]</scope>
    <source>
        <strain evidence="2 3">NCTC9381</strain>
    </source>
</reference>
<evidence type="ECO:0000313" key="2">
    <source>
        <dbReference type="EMBL" id="SUE06932.1"/>
    </source>
</evidence>
<protein>
    <submittedName>
        <fullName evidence="2">Uncharacterized protein</fullName>
    </submittedName>
</protein>